<keyword evidence="1" id="KW-0106">Calcium</keyword>
<evidence type="ECO:0000313" key="3">
    <source>
        <dbReference type="EMBL" id="KAK9106102.1"/>
    </source>
</evidence>
<dbReference type="GO" id="GO:0005509">
    <property type="term" value="F:calcium ion binding"/>
    <property type="evidence" value="ECO:0007669"/>
    <property type="project" value="InterPro"/>
</dbReference>
<comment type="caution">
    <text evidence="3">The sequence shown here is derived from an EMBL/GenBank/DDBJ whole genome shotgun (WGS) entry which is preliminary data.</text>
</comment>
<evidence type="ECO:0000259" key="2">
    <source>
        <dbReference type="PROSITE" id="PS50222"/>
    </source>
</evidence>
<proteinExistence type="predicted"/>
<dbReference type="AlphaFoldDB" id="A0AAP0F909"/>
<accession>A0AAP0F909</accession>
<dbReference type="InterPro" id="IPR011992">
    <property type="entry name" value="EF-hand-dom_pair"/>
</dbReference>
<evidence type="ECO:0000256" key="1">
    <source>
        <dbReference type="ARBA" id="ARBA00022837"/>
    </source>
</evidence>
<gene>
    <name evidence="3" type="ORF">Scep_022946</name>
</gene>
<dbReference type="PROSITE" id="PS00018">
    <property type="entry name" value="EF_HAND_1"/>
    <property type="match status" value="1"/>
</dbReference>
<dbReference type="EMBL" id="JBBNAG010000009">
    <property type="protein sequence ID" value="KAK9106102.1"/>
    <property type="molecule type" value="Genomic_DNA"/>
</dbReference>
<reference evidence="3 4" key="1">
    <citation type="submission" date="2024-01" db="EMBL/GenBank/DDBJ databases">
        <title>Genome assemblies of Stephania.</title>
        <authorList>
            <person name="Yang L."/>
        </authorList>
    </citation>
    <scope>NUCLEOTIDE SEQUENCE [LARGE SCALE GENOMIC DNA]</scope>
    <source>
        <strain evidence="3">JXDWG</strain>
        <tissue evidence="3">Leaf</tissue>
    </source>
</reference>
<keyword evidence="4" id="KW-1185">Reference proteome</keyword>
<name>A0AAP0F909_9MAGN</name>
<sequence length="58" mass="6503">MYDKDKNGKISAKELYAEVLKSLGEKCTMKDCGSDDQPRSIRTAMAASRFRGVQEDDD</sequence>
<dbReference type="InterPro" id="IPR018247">
    <property type="entry name" value="EF_Hand_1_Ca_BS"/>
</dbReference>
<organism evidence="3 4">
    <name type="scientific">Stephania cephalantha</name>
    <dbReference type="NCBI Taxonomy" id="152367"/>
    <lineage>
        <taxon>Eukaryota</taxon>
        <taxon>Viridiplantae</taxon>
        <taxon>Streptophyta</taxon>
        <taxon>Embryophyta</taxon>
        <taxon>Tracheophyta</taxon>
        <taxon>Spermatophyta</taxon>
        <taxon>Magnoliopsida</taxon>
        <taxon>Ranunculales</taxon>
        <taxon>Menispermaceae</taxon>
        <taxon>Menispermoideae</taxon>
        <taxon>Cissampelideae</taxon>
        <taxon>Stephania</taxon>
    </lineage>
</organism>
<dbReference type="InterPro" id="IPR002048">
    <property type="entry name" value="EF_hand_dom"/>
</dbReference>
<dbReference type="PROSITE" id="PS50222">
    <property type="entry name" value="EF_HAND_2"/>
    <property type="match status" value="1"/>
</dbReference>
<dbReference type="Gene3D" id="1.10.238.10">
    <property type="entry name" value="EF-hand"/>
    <property type="match status" value="1"/>
</dbReference>
<dbReference type="Proteomes" id="UP001419268">
    <property type="component" value="Unassembled WGS sequence"/>
</dbReference>
<feature type="domain" description="EF-hand" evidence="2">
    <location>
        <begin position="1"/>
        <end position="25"/>
    </location>
</feature>
<evidence type="ECO:0000313" key="4">
    <source>
        <dbReference type="Proteomes" id="UP001419268"/>
    </source>
</evidence>
<protein>
    <recommendedName>
        <fullName evidence="2">EF-hand domain-containing protein</fullName>
    </recommendedName>
</protein>
<dbReference type="SUPFAM" id="SSF47473">
    <property type="entry name" value="EF-hand"/>
    <property type="match status" value="1"/>
</dbReference>